<reference evidence="1 2" key="1">
    <citation type="journal article" date="2021" name="Nat. Commun.">
        <title>Genetic determinants of endophytism in the Arabidopsis root mycobiome.</title>
        <authorList>
            <person name="Mesny F."/>
            <person name="Miyauchi S."/>
            <person name="Thiergart T."/>
            <person name="Pickel B."/>
            <person name="Atanasova L."/>
            <person name="Karlsson M."/>
            <person name="Huettel B."/>
            <person name="Barry K.W."/>
            <person name="Haridas S."/>
            <person name="Chen C."/>
            <person name="Bauer D."/>
            <person name="Andreopoulos W."/>
            <person name="Pangilinan J."/>
            <person name="LaButti K."/>
            <person name="Riley R."/>
            <person name="Lipzen A."/>
            <person name="Clum A."/>
            <person name="Drula E."/>
            <person name="Henrissat B."/>
            <person name="Kohler A."/>
            <person name="Grigoriev I.V."/>
            <person name="Martin F.M."/>
            <person name="Hacquard S."/>
        </authorList>
    </citation>
    <scope>NUCLEOTIDE SEQUENCE [LARGE SCALE GENOMIC DNA]</scope>
    <source>
        <strain evidence="1 2">MPI-CAGE-CH-0241</strain>
    </source>
</reference>
<dbReference type="Proteomes" id="UP000777438">
    <property type="component" value="Unassembled WGS sequence"/>
</dbReference>
<evidence type="ECO:0000313" key="2">
    <source>
        <dbReference type="Proteomes" id="UP000777438"/>
    </source>
</evidence>
<keyword evidence="2" id="KW-1185">Reference proteome</keyword>
<dbReference type="EMBL" id="JAGPYM010000019">
    <property type="protein sequence ID" value="KAH6884962.1"/>
    <property type="molecule type" value="Genomic_DNA"/>
</dbReference>
<proteinExistence type="predicted"/>
<protein>
    <recommendedName>
        <fullName evidence="3">MADS-box domain-containing protein</fullName>
    </recommendedName>
</protein>
<name>A0A9P9AMH1_9HYPO</name>
<sequence>MKLDRRLKVMRKRRKKSLRNKIWEFASLFNMDIAVILRDKTSLKNEVIKSTRDETWPPMMENAETTIVQDENSEEKSKKLQLMKDLDTVHRRFRQMKMPVSPAQWRMRK</sequence>
<gene>
    <name evidence="1" type="ORF">B0T10DRAFT_564382</name>
</gene>
<comment type="caution">
    <text evidence="1">The sequence shown here is derived from an EMBL/GenBank/DDBJ whole genome shotgun (WGS) entry which is preliminary data.</text>
</comment>
<dbReference type="AlphaFoldDB" id="A0A9P9AMH1"/>
<accession>A0A9P9AMH1</accession>
<organism evidence="1 2">
    <name type="scientific">Thelonectria olida</name>
    <dbReference type="NCBI Taxonomy" id="1576542"/>
    <lineage>
        <taxon>Eukaryota</taxon>
        <taxon>Fungi</taxon>
        <taxon>Dikarya</taxon>
        <taxon>Ascomycota</taxon>
        <taxon>Pezizomycotina</taxon>
        <taxon>Sordariomycetes</taxon>
        <taxon>Hypocreomycetidae</taxon>
        <taxon>Hypocreales</taxon>
        <taxon>Nectriaceae</taxon>
        <taxon>Thelonectria</taxon>
    </lineage>
</organism>
<evidence type="ECO:0000313" key="1">
    <source>
        <dbReference type="EMBL" id="KAH6884962.1"/>
    </source>
</evidence>
<evidence type="ECO:0008006" key="3">
    <source>
        <dbReference type="Google" id="ProtNLM"/>
    </source>
</evidence>